<dbReference type="GeneID" id="36835127"/>
<accession>A0A2U9IU07</accession>
<dbReference type="NCBIfam" id="NF003320">
    <property type="entry name" value="PRK04333.1"/>
    <property type="match status" value="1"/>
</dbReference>
<dbReference type="CDD" id="cd23702">
    <property type="entry name" value="eL14"/>
    <property type="match status" value="1"/>
</dbReference>
<dbReference type="GO" id="GO:0042273">
    <property type="term" value="P:ribosomal large subunit biogenesis"/>
    <property type="evidence" value="ECO:0007669"/>
    <property type="project" value="TreeGrafter"/>
</dbReference>
<dbReference type="PANTHER" id="PTHR11127:SF2">
    <property type="entry name" value="LARGE RIBOSOMAL SUBUNIT PROTEIN EL14"/>
    <property type="match status" value="1"/>
</dbReference>
<dbReference type="InterPro" id="IPR008991">
    <property type="entry name" value="Translation_prot_SH3-like_sf"/>
</dbReference>
<gene>
    <name evidence="3" type="primary">rpl14e</name>
    <name evidence="5" type="ORF">DFR87_07255</name>
</gene>
<dbReference type="Proteomes" id="UP000247586">
    <property type="component" value="Chromosome"/>
</dbReference>
<dbReference type="AlphaFoldDB" id="A0A2U9IU07"/>
<reference evidence="6" key="2">
    <citation type="submission" date="2020-03" db="EMBL/GenBank/DDBJ databases">
        <title>Complete Genome Sequences of Extremely Thermoacidophilic, Metal-Mobilizing Type-Strain Members of the Archaeal Family Sulfolobaceae: Acidianus brierleyi DSM-1651T, Acidianus sulfidivorans DSM-18786T, Metallosphaera hakonensis DSM-7519T, and Metallosphaera prunae DSM-10039T.</title>
        <authorList>
            <person name="Counts J.A."/>
            <person name="Kelly R.M."/>
        </authorList>
    </citation>
    <scope>NUCLEOTIDE SEQUENCE [LARGE SCALE GENOMIC DNA]</scope>
    <source>
        <strain evidence="6">HO1-1</strain>
    </source>
</reference>
<proteinExistence type="inferred from homology"/>
<evidence type="ECO:0000313" key="6">
    <source>
        <dbReference type="Proteomes" id="UP000247586"/>
    </source>
</evidence>
<evidence type="ECO:0000256" key="1">
    <source>
        <dbReference type="ARBA" id="ARBA00022980"/>
    </source>
</evidence>
<dbReference type="HAMAP" id="MF_00721">
    <property type="entry name" value="Ribosomal_eL14"/>
    <property type="match status" value="1"/>
</dbReference>
<dbReference type="InterPro" id="IPR005824">
    <property type="entry name" value="KOW"/>
</dbReference>
<evidence type="ECO:0000259" key="4">
    <source>
        <dbReference type="Pfam" id="PF00467"/>
    </source>
</evidence>
<feature type="domain" description="KOW" evidence="4">
    <location>
        <begin position="6"/>
        <end position="35"/>
    </location>
</feature>
<dbReference type="SUPFAM" id="SSF50104">
    <property type="entry name" value="Translation proteins SH3-like domain"/>
    <property type="match status" value="1"/>
</dbReference>
<dbReference type="GO" id="GO:0003735">
    <property type="term" value="F:structural constituent of ribosome"/>
    <property type="evidence" value="ECO:0007669"/>
    <property type="project" value="InterPro"/>
</dbReference>
<dbReference type="Gene3D" id="2.30.30.30">
    <property type="match status" value="1"/>
</dbReference>
<dbReference type="EMBL" id="CP029287">
    <property type="protein sequence ID" value="AWR99516.1"/>
    <property type="molecule type" value="Genomic_DNA"/>
</dbReference>
<organism evidence="5 6">
    <name type="scientific">Metallosphaera hakonensis JCM 8857 = DSM 7519</name>
    <dbReference type="NCBI Taxonomy" id="1293036"/>
    <lineage>
        <taxon>Archaea</taxon>
        <taxon>Thermoproteota</taxon>
        <taxon>Thermoprotei</taxon>
        <taxon>Sulfolobales</taxon>
        <taxon>Sulfolobaceae</taxon>
        <taxon>Metallosphaera</taxon>
    </lineage>
</organism>
<dbReference type="GO" id="GO:0003723">
    <property type="term" value="F:RNA binding"/>
    <property type="evidence" value="ECO:0007669"/>
    <property type="project" value="InterPro"/>
</dbReference>
<name>A0A2U9IU07_9CREN</name>
<keyword evidence="2 3" id="KW-0687">Ribonucleoprotein</keyword>
<dbReference type="GO" id="GO:0022625">
    <property type="term" value="C:cytosolic large ribosomal subunit"/>
    <property type="evidence" value="ECO:0007669"/>
    <property type="project" value="TreeGrafter"/>
</dbReference>
<keyword evidence="6" id="KW-1185">Reference proteome</keyword>
<dbReference type="RefSeq" id="WP_054836092.1">
    <property type="nucleotide sequence ID" value="NZ_BBBA01000001.1"/>
</dbReference>
<dbReference type="GO" id="GO:0006412">
    <property type="term" value="P:translation"/>
    <property type="evidence" value="ECO:0007669"/>
    <property type="project" value="UniProtKB-UniRule"/>
</dbReference>
<comment type="similarity">
    <text evidence="3">Belongs to the eukaryotic ribosomal protein eL14 family.</text>
</comment>
<dbReference type="InterPro" id="IPR023651">
    <property type="entry name" value="Ribosomal_eL14_arc"/>
</dbReference>
<dbReference type="InterPro" id="IPR039660">
    <property type="entry name" value="Ribosomal_eL14"/>
</dbReference>
<dbReference type="PANTHER" id="PTHR11127">
    <property type="entry name" value="60S RIBOSOMAL PROTEIN L14"/>
    <property type="match status" value="1"/>
</dbReference>
<dbReference type="OrthoDB" id="63594at2157"/>
<reference evidence="6" key="3">
    <citation type="submission" date="2020-03" db="EMBL/GenBank/DDBJ databases">
        <title>Sequencing and Assembly of Multiple Reported Metal-Biooxidizing Members of the Extremely Thermoacidophilic Archaeal Family Sulfolobaceae.</title>
        <authorList>
            <person name="Counts J.A."/>
            <person name="Kelly R.M."/>
        </authorList>
    </citation>
    <scope>NUCLEOTIDE SEQUENCE [LARGE SCALE GENOMIC DNA]</scope>
    <source>
        <strain evidence="6">HO1-1</strain>
    </source>
</reference>
<dbReference type="STRING" id="1293036.GCA_001315825_00298"/>
<dbReference type="Pfam" id="PF00467">
    <property type="entry name" value="KOW"/>
    <property type="match status" value="1"/>
</dbReference>
<dbReference type="FunFam" id="2.30.30.30:FF:000045">
    <property type="entry name" value="50S ribosomal protein L14e"/>
    <property type="match status" value="1"/>
</dbReference>
<dbReference type="InterPro" id="IPR014722">
    <property type="entry name" value="Rib_uL2_dom2"/>
</dbReference>
<protein>
    <recommendedName>
        <fullName evidence="3">Large ribosomal subunit protein eL14</fullName>
    </recommendedName>
</protein>
<reference evidence="5 6" key="1">
    <citation type="submission" date="2018-05" db="EMBL/GenBank/DDBJ databases">
        <title>Complete Genome Sequences of Extremely Thermoacidophilic, Metal-Mobilizing Type-Strain Members of the Archaeal Family Sulfolobaceae: Acidianus brierleyi DSM-1651T, Acidianus sulfidivorans DSM-18786T, Metallosphaera hakonensis DSM-7519T, and Metallosphaera prunae DSM-10039T.</title>
        <authorList>
            <person name="Counts J.A."/>
            <person name="Kelly R.M."/>
        </authorList>
    </citation>
    <scope>NUCLEOTIDE SEQUENCE [LARGE SCALE GENOMIC DNA]</scope>
    <source>
        <strain evidence="5 6">HO1-1</strain>
    </source>
</reference>
<evidence type="ECO:0000256" key="3">
    <source>
        <dbReference type="HAMAP-Rule" id="MF_00721"/>
    </source>
</evidence>
<evidence type="ECO:0000313" key="5">
    <source>
        <dbReference type="EMBL" id="AWR99516.1"/>
    </source>
</evidence>
<evidence type="ECO:0000256" key="2">
    <source>
        <dbReference type="ARBA" id="ARBA00023274"/>
    </source>
</evidence>
<sequence length="96" mass="10627">MAVIEVGRICVKLSGREAGSKCVIVDIIDNNFVLVTGPKNLSGVKRRRVNISHIEPTDKLVEIQKGASDQDVEAKIKEQGLIEYMKEKVKVKIPVI</sequence>
<keyword evidence="1 3" id="KW-0689">Ribosomal protein</keyword>
<dbReference type="KEGG" id="mhk:DFR87_07255"/>